<gene>
    <name evidence="2" type="ORF">NVS47_16520</name>
</gene>
<evidence type="ECO:0000259" key="1">
    <source>
        <dbReference type="Pfam" id="PF12728"/>
    </source>
</evidence>
<sequence length="76" mass="8979">MPDALSVSDAVELTGYCQTTISEWISKEKFFGVWYYNKYLIPKDCLIEYMATKAYRITQKSNKHMSLIRKFQEKQA</sequence>
<protein>
    <submittedName>
        <fullName evidence="2">Helix-turn-helix domain-containing protein</fullName>
    </submittedName>
</protein>
<comment type="caution">
    <text evidence="2">The sequence shown here is derived from an EMBL/GenBank/DDBJ whole genome shotgun (WGS) entry which is preliminary data.</text>
</comment>
<dbReference type="RefSeq" id="WP_257914337.1">
    <property type="nucleotide sequence ID" value="NZ_CP022121.1"/>
</dbReference>
<feature type="domain" description="Helix-turn-helix" evidence="1">
    <location>
        <begin position="5"/>
        <end position="52"/>
    </location>
</feature>
<proteinExistence type="predicted"/>
<evidence type="ECO:0000313" key="2">
    <source>
        <dbReference type="EMBL" id="MCR6547093.1"/>
    </source>
</evidence>
<keyword evidence="3" id="KW-1185">Reference proteome</keyword>
<dbReference type="EMBL" id="JANPWE010000019">
    <property type="protein sequence ID" value="MCR6547093.1"/>
    <property type="molecule type" value="Genomic_DNA"/>
</dbReference>
<accession>A0ABT1Y875</accession>
<name>A0ABT1Y875_9FIRM</name>
<organism evidence="2 3">
    <name type="scientific">Dehalobacterium formicoaceticum</name>
    <dbReference type="NCBI Taxonomy" id="51515"/>
    <lineage>
        <taxon>Bacteria</taxon>
        <taxon>Bacillati</taxon>
        <taxon>Bacillota</taxon>
        <taxon>Clostridia</taxon>
        <taxon>Eubacteriales</taxon>
        <taxon>Peptococcaceae</taxon>
        <taxon>Dehalobacterium</taxon>
    </lineage>
</organism>
<dbReference type="InterPro" id="IPR041657">
    <property type="entry name" value="HTH_17"/>
</dbReference>
<evidence type="ECO:0000313" key="3">
    <source>
        <dbReference type="Proteomes" id="UP001524944"/>
    </source>
</evidence>
<reference evidence="2 3" key="1">
    <citation type="submission" date="2022-08" db="EMBL/GenBank/DDBJ databases">
        <title>Proteogenomics of the novel Dehalobacterium formicoaceticum strain EZ94 highlights a key role of methyltransferases during anaerobic dichloromethane degradation.</title>
        <authorList>
            <person name="Wasmund K."/>
        </authorList>
    </citation>
    <scope>NUCLEOTIDE SEQUENCE [LARGE SCALE GENOMIC DNA]</scope>
    <source>
        <strain evidence="2 3">EZ94</strain>
    </source>
</reference>
<dbReference type="Proteomes" id="UP001524944">
    <property type="component" value="Unassembled WGS sequence"/>
</dbReference>
<dbReference type="Pfam" id="PF12728">
    <property type="entry name" value="HTH_17"/>
    <property type="match status" value="1"/>
</dbReference>